<dbReference type="AlphaFoldDB" id="A0A3A3FHV1"/>
<comment type="similarity">
    <text evidence="1">Belongs to the initiator RepB protein family.</text>
</comment>
<gene>
    <name evidence="3" type="ORF">D3871_25950</name>
</gene>
<feature type="domain" description="Initiator Rep protein WH1" evidence="2">
    <location>
        <begin position="23"/>
        <end position="181"/>
    </location>
</feature>
<dbReference type="Proteomes" id="UP000265955">
    <property type="component" value="Unassembled WGS sequence"/>
</dbReference>
<dbReference type="OrthoDB" id="1522717at2"/>
<comment type="caution">
    <text evidence="3">The sequence shown here is derived from an EMBL/GenBank/DDBJ whole genome shotgun (WGS) entry which is preliminary data.</text>
</comment>
<reference evidence="4" key="1">
    <citation type="submission" date="2018-09" db="EMBL/GenBank/DDBJ databases">
        <authorList>
            <person name="Zhu H."/>
        </authorList>
    </citation>
    <scope>NUCLEOTIDE SEQUENCE [LARGE SCALE GENOMIC DNA]</scope>
    <source>
        <strain evidence="4">K1R23-30</strain>
    </source>
</reference>
<evidence type="ECO:0000256" key="1">
    <source>
        <dbReference type="ARBA" id="ARBA00038283"/>
    </source>
</evidence>
<dbReference type="RefSeq" id="WP_119771979.1">
    <property type="nucleotide sequence ID" value="NZ_QYUO01000003.1"/>
</dbReference>
<dbReference type="Pfam" id="PF01051">
    <property type="entry name" value="Rep3_N"/>
    <property type="match status" value="1"/>
</dbReference>
<dbReference type="GO" id="GO:0006270">
    <property type="term" value="P:DNA replication initiation"/>
    <property type="evidence" value="ECO:0007669"/>
    <property type="project" value="InterPro"/>
</dbReference>
<organism evidence="3 4">
    <name type="scientific">Noviherbaspirillum saxi</name>
    <dbReference type="NCBI Taxonomy" id="2320863"/>
    <lineage>
        <taxon>Bacteria</taxon>
        <taxon>Pseudomonadati</taxon>
        <taxon>Pseudomonadota</taxon>
        <taxon>Betaproteobacteria</taxon>
        <taxon>Burkholderiales</taxon>
        <taxon>Oxalobacteraceae</taxon>
        <taxon>Noviherbaspirillum</taxon>
    </lineage>
</organism>
<protein>
    <submittedName>
        <fullName evidence="3">RepB family plasmid replication initiator protein</fullName>
    </submittedName>
</protein>
<dbReference type="SUPFAM" id="SSF46785">
    <property type="entry name" value="Winged helix' DNA-binding domain"/>
    <property type="match status" value="1"/>
</dbReference>
<dbReference type="InterPro" id="IPR036388">
    <property type="entry name" value="WH-like_DNA-bd_sf"/>
</dbReference>
<dbReference type="EMBL" id="QYUO01000003">
    <property type="protein sequence ID" value="RJF92094.1"/>
    <property type="molecule type" value="Genomic_DNA"/>
</dbReference>
<dbReference type="GO" id="GO:0003887">
    <property type="term" value="F:DNA-directed DNA polymerase activity"/>
    <property type="evidence" value="ECO:0007669"/>
    <property type="project" value="InterPro"/>
</dbReference>
<proteinExistence type="inferred from homology"/>
<sequence length="448" mass="50656">MTVKKKSGKSAAPPNANLKEFRKTNEAIGLRVSEGRLSLLSRKIFNVMVYHAQRIRNKGENAPIETEAAKNYYWIPLAELARDAAYDSRDTELFKEQVQELQNIRIFSEDAIQWTSERLVSSVKLVNPRGLKKQGGMLWFGFAFPPEVESMVMAPGSYTKLSVYYQALLRSGASLALYEICRRYATNPSKVTNRADWEWWYGALTGNPVTEAIPEYKYFKRDVLKYAISEINMVTDINVELIEHKQGRRVASLQFRVVPAQQESLALSAPPVIDGILVQRMMALGLSQDDACNILATTEDGKLRATLDLTESRIQNPKAAKIGSPAGYFKQALRDGYASNTDIARKTIEKAEQKPSIEASIEAIKERYFVERAKDAFAMYHELEEEEQEQWLSRFQDSDSAKGINLSRGLATTSARTAFSMWFAREQWNDPTDSDLLRFAAAGSMRPK</sequence>
<accession>A0A3A3FHV1</accession>
<keyword evidence="4" id="KW-1185">Reference proteome</keyword>
<name>A0A3A3FHV1_9BURK</name>
<dbReference type="Pfam" id="PF21205">
    <property type="entry name" value="Rep3_C"/>
    <property type="match status" value="1"/>
</dbReference>
<evidence type="ECO:0000313" key="3">
    <source>
        <dbReference type="EMBL" id="RJF92094.1"/>
    </source>
</evidence>
<dbReference type="InterPro" id="IPR000525">
    <property type="entry name" value="Initiator_Rep_WH1"/>
</dbReference>
<evidence type="ECO:0000313" key="4">
    <source>
        <dbReference type="Proteomes" id="UP000265955"/>
    </source>
</evidence>
<dbReference type="InterPro" id="IPR036390">
    <property type="entry name" value="WH_DNA-bd_sf"/>
</dbReference>
<dbReference type="Gene3D" id="1.10.10.10">
    <property type="entry name" value="Winged helix-like DNA-binding domain superfamily/Winged helix DNA-binding domain"/>
    <property type="match status" value="1"/>
</dbReference>
<evidence type="ECO:0000259" key="2">
    <source>
        <dbReference type="Pfam" id="PF01051"/>
    </source>
</evidence>